<evidence type="ECO:0000313" key="4">
    <source>
        <dbReference type="Proteomes" id="UP001500954"/>
    </source>
</evidence>
<evidence type="ECO:0000313" key="3">
    <source>
        <dbReference type="EMBL" id="GAA3566131.1"/>
    </source>
</evidence>
<sequence length="248" mass="27260">MNSKTTFNYKGKSVLITGGTGSFGQALTKHILKKHPEVERVVVFSRGEQEQASMARELSVEEYPKLHFIIGDVRDKERVLQAFQGIDYVIHTAAMKNISITEANLGECIKTNIGGAENVIEAALKTKVSRVVGLSTDKACAPVSLYGATKLAADKLFVATNCIPSNQTTRFSVVRYGNMMGSSGSVVPFFIKKKETGVLPITHPEMTRFNISIQEGVDMVLSVLECTWGGEFLCLNSLLIELQIWPKR</sequence>
<evidence type="ECO:0000259" key="2">
    <source>
        <dbReference type="Pfam" id="PF02719"/>
    </source>
</evidence>
<comment type="caution">
    <text evidence="3">The sequence shown here is derived from an EMBL/GenBank/DDBJ whole genome shotgun (WGS) entry which is preliminary data.</text>
</comment>
<dbReference type="InterPro" id="IPR036291">
    <property type="entry name" value="NAD(P)-bd_dom_sf"/>
</dbReference>
<protein>
    <recommendedName>
        <fullName evidence="2">Polysaccharide biosynthesis protein CapD-like domain-containing protein</fullName>
    </recommendedName>
</protein>
<dbReference type="InterPro" id="IPR051203">
    <property type="entry name" value="Polysaccharide_Synthase-Rel"/>
</dbReference>
<accession>A0ABP6XJ79</accession>
<dbReference type="Gene3D" id="3.40.50.720">
    <property type="entry name" value="NAD(P)-binding Rossmann-like Domain"/>
    <property type="match status" value="1"/>
</dbReference>
<dbReference type="SUPFAM" id="SSF51735">
    <property type="entry name" value="NAD(P)-binding Rossmann-fold domains"/>
    <property type="match status" value="1"/>
</dbReference>
<evidence type="ECO:0000256" key="1">
    <source>
        <dbReference type="ARBA" id="ARBA00007430"/>
    </source>
</evidence>
<dbReference type="PANTHER" id="PTHR43318">
    <property type="entry name" value="UDP-N-ACETYLGLUCOSAMINE 4,6-DEHYDRATASE"/>
    <property type="match status" value="1"/>
</dbReference>
<comment type="similarity">
    <text evidence="1">Belongs to the polysaccharide synthase family.</text>
</comment>
<proteinExistence type="inferred from homology"/>
<dbReference type="Proteomes" id="UP001500954">
    <property type="component" value="Unassembled WGS sequence"/>
</dbReference>
<feature type="domain" description="Polysaccharide biosynthesis protein CapD-like" evidence="2">
    <location>
        <begin position="14"/>
        <end position="235"/>
    </location>
</feature>
<reference evidence="4" key="1">
    <citation type="journal article" date="2019" name="Int. J. Syst. Evol. Microbiol.">
        <title>The Global Catalogue of Microorganisms (GCM) 10K type strain sequencing project: providing services to taxonomists for standard genome sequencing and annotation.</title>
        <authorList>
            <consortium name="The Broad Institute Genomics Platform"/>
            <consortium name="The Broad Institute Genome Sequencing Center for Infectious Disease"/>
            <person name="Wu L."/>
            <person name="Ma J."/>
        </authorList>
    </citation>
    <scope>NUCLEOTIDE SEQUENCE [LARGE SCALE GENOMIC DNA]</scope>
    <source>
        <strain evidence="4">JCM 17111</strain>
    </source>
</reference>
<organism evidence="3 4">
    <name type="scientific">Snuella lapsa</name>
    <dbReference type="NCBI Taxonomy" id="870481"/>
    <lineage>
        <taxon>Bacteria</taxon>
        <taxon>Pseudomonadati</taxon>
        <taxon>Bacteroidota</taxon>
        <taxon>Flavobacteriia</taxon>
        <taxon>Flavobacteriales</taxon>
        <taxon>Flavobacteriaceae</taxon>
        <taxon>Snuella</taxon>
    </lineage>
</organism>
<dbReference type="PANTHER" id="PTHR43318:SF2">
    <property type="entry name" value="UDP-N-ACETYLGLUCOSAMINE 4,6-DEHYDRATASE (INVERTING)"/>
    <property type="match status" value="1"/>
</dbReference>
<keyword evidence="4" id="KW-1185">Reference proteome</keyword>
<dbReference type="Pfam" id="PF02719">
    <property type="entry name" value="Polysacc_synt_2"/>
    <property type="match status" value="1"/>
</dbReference>
<name>A0ABP6XJ79_9FLAO</name>
<dbReference type="EMBL" id="BAABCY010000036">
    <property type="protein sequence ID" value="GAA3566131.1"/>
    <property type="molecule type" value="Genomic_DNA"/>
</dbReference>
<gene>
    <name evidence="3" type="ORF">GCM10022395_15620</name>
</gene>
<dbReference type="InterPro" id="IPR003869">
    <property type="entry name" value="Polysac_CapD-like"/>
</dbReference>